<feature type="region of interest" description="Disordered" evidence="1">
    <location>
        <begin position="368"/>
        <end position="449"/>
    </location>
</feature>
<feature type="compositionally biased region" description="Basic and acidic residues" evidence="1">
    <location>
        <begin position="430"/>
        <end position="439"/>
    </location>
</feature>
<accession>A0AAW2XX16</accession>
<dbReference type="PANTHER" id="PTHR35311:SF1">
    <property type="entry name" value="PROTEIN EMBRYO DEFECTIVE 1674"/>
    <property type="match status" value="1"/>
</dbReference>
<protein>
    <recommendedName>
        <fullName evidence="2">SANTA domain-containing protein</fullName>
    </recommendedName>
</protein>
<reference evidence="3" key="2">
    <citation type="journal article" date="2024" name="Plant">
        <title>Genomic evolution and insights into agronomic trait innovations of Sesamum species.</title>
        <authorList>
            <person name="Miao H."/>
            <person name="Wang L."/>
            <person name="Qu L."/>
            <person name="Liu H."/>
            <person name="Sun Y."/>
            <person name="Le M."/>
            <person name="Wang Q."/>
            <person name="Wei S."/>
            <person name="Zheng Y."/>
            <person name="Lin W."/>
            <person name="Duan Y."/>
            <person name="Cao H."/>
            <person name="Xiong S."/>
            <person name="Wang X."/>
            <person name="Wei L."/>
            <person name="Li C."/>
            <person name="Ma Q."/>
            <person name="Ju M."/>
            <person name="Zhao R."/>
            <person name="Li G."/>
            <person name="Mu C."/>
            <person name="Tian Q."/>
            <person name="Mei H."/>
            <person name="Zhang T."/>
            <person name="Gao T."/>
            <person name="Zhang H."/>
        </authorList>
    </citation>
    <scope>NUCLEOTIDE SEQUENCE</scope>
    <source>
        <strain evidence="3">KEN1</strain>
    </source>
</reference>
<proteinExistence type="predicted"/>
<sequence length="496" mass="54562">MASYEKDKGKAPRSHFQPTVCLADWWLVKVEHDFQGSRLGVAGFTSREKQAMRVFSSAPILKTYGFSTLETTDGICVILHNLINKVRTLENGFSSDVCNDFNCGFPIYWKEYDENFLRKESPSSGVKLLAKSKKAKSLPDPLPQKSDSEISGSVENINMTCIASGLLQKESYSAGRIVEEHIASDIPLTCEKNTMQPVTDSFPGRDVKISAVNDKNDGSQSPDNGGILSACHLYNRSRSKPAADNLRKVKVHRKDSTNANLGKSLSLSEEILTHTEGRVTTRSMSNLKMKEKNNKESARISGGEKISLNSVSSICSEEVDLAPGYCEPGGRSNCYSEVSGLHGHTDKAKLGKLDVGSMKDVLEQISETSSQDKDLRKIKTKGKTQKAKNKATSPSMLAAADNQKDNVIAENNRLSEMTNSSGMKTRRKLRTSDKEKEKVPSASPQSLSCNRSRSGRLLMPTLAFWCNQRAIYDAEVDYAPKEKATDVKGLQRVAAK</sequence>
<evidence type="ECO:0000313" key="3">
    <source>
        <dbReference type="EMBL" id="KAL0458542.1"/>
    </source>
</evidence>
<comment type="caution">
    <text evidence="3">The sequence shown here is derived from an EMBL/GenBank/DDBJ whole genome shotgun (WGS) entry which is preliminary data.</text>
</comment>
<reference evidence="3" key="1">
    <citation type="submission" date="2020-06" db="EMBL/GenBank/DDBJ databases">
        <authorList>
            <person name="Li T."/>
            <person name="Hu X."/>
            <person name="Zhang T."/>
            <person name="Song X."/>
            <person name="Zhang H."/>
            <person name="Dai N."/>
            <person name="Sheng W."/>
            <person name="Hou X."/>
            <person name="Wei L."/>
        </authorList>
    </citation>
    <scope>NUCLEOTIDE SEQUENCE</scope>
    <source>
        <strain evidence="3">KEN1</strain>
        <tissue evidence="3">Leaf</tissue>
    </source>
</reference>
<evidence type="ECO:0000256" key="1">
    <source>
        <dbReference type="SAM" id="MobiDB-lite"/>
    </source>
</evidence>
<feature type="domain" description="SANTA" evidence="2">
    <location>
        <begin position="20"/>
        <end position="112"/>
    </location>
</feature>
<gene>
    <name evidence="3" type="ORF">Slati_0481400</name>
</gene>
<name>A0AAW2XX16_9LAMI</name>
<dbReference type="Pfam" id="PF09133">
    <property type="entry name" value="SANTA"/>
    <property type="match status" value="1"/>
</dbReference>
<dbReference type="EMBL" id="JACGWN010000002">
    <property type="protein sequence ID" value="KAL0458542.1"/>
    <property type="molecule type" value="Genomic_DNA"/>
</dbReference>
<organism evidence="3">
    <name type="scientific">Sesamum latifolium</name>
    <dbReference type="NCBI Taxonomy" id="2727402"/>
    <lineage>
        <taxon>Eukaryota</taxon>
        <taxon>Viridiplantae</taxon>
        <taxon>Streptophyta</taxon>
        <taxon>Embryophyta</taxon>
        <taxon>Tracheophyta</taxon>
        <taxon>Spermatophyta</taxon>
        <taxon>Magnoliopsida</taxon>
        <taxon>eudicotyledons</taxon>
        <taxon>Gunneridae</taxon>
        <taxon>Pentapetalae</taxon>
        <taxon>asterids</taxon>
        <taxon>lamiids</taxon>
        <taxon>Lamiales</taxon>
        <taxon>Pedaliaceae</taxon>
        <taxon>Sesamum</taxon>
    </lineage>
</organism>
<dbReference type="InterPro" id="IPR053090">
    <property type="entry name" value="Centromere_KNL-2_homolog"/>
</dbReference>
<evidence type="ECO:0000259" key="2">
    <source>
        <dbReference type="Pfam" id="PF09133"/>
    </source>
</evidence>
<dbReference type="AlphaFoldDB" id="A0AAW2XX16"/>
<feature type="compositionally biased region" description="Polar residues" evidence="1">
    <location>
        <begin position="412"/>
        <end position="423"/>
    </location>
</feature>
<dbReference type="InterPro" id="IPR015216">
    <property type="entry name" value="SANTA"/>
</dbReference>
<dbReference type="PANTHER" id="PTHR35311">
    <property type="entry name" value="KINETOCHORE-ASSOCIATED PROTEIN KNL-2 HOMOLOG"/>
    <property type="match status" value="1"/>
</dbReference>
<feature type="compositionally biased region" description="Basic residues" evidence="1">
    <location>
        <begin position="378"/>
        <end position="389"/>
    </location>
</feature>